<dbReference type="AlphaFoldDB" id="A0A8E2F925"/>
<dbReference type="InterPro" id="IPR036908">
    <property type="entry name" value="RlpA-like_sf"/>
</dbReference>
<evidence type="ECO:0000256" key="6">
    <source>
        <dbReference type="ARBA" id="ARBA00023277"/>
    </source>
</evidence>
<sequence>MRFSYHFILSLLLACLSHCSSNVNISGSAITTRYWDCCKPSCSWNGKAQFSRPVQSCDIHDQPLSDFTAGTGCNGGAAFSCTNQSPWAVNDTFSYGFAGVYIMDHVEDYWCCSCYRLNFTSGPVKGKTMIVQAHNTAYDIITADRFSLAIPGGNTSTTDACALEFNVSQSVFGESMVGVTSRSQCDDLPTAMKSGCHWRFDWFEDADNPSVDFERVQCPAALTNITGCVRDDEKELVSSSSAIPSISPFSSLIMTTIVIIVAFLQVLT</sequence>
<keyword evidence="14" id="KW-1185">Reference proteome</keyword>
<dbReference type="PROSITE" id="PS01140">
    <property type="entry name" value="GLYCOSYL_HYDROL_F45"/>
    <property type="match status" value="1"/>
</dbReference>
<evidence type="ECO:0000256" key="4">
    <source>
        <dbReference type="ARBA" id="ARBA00022801"/>
    </source>
</evidence>
<keyword evidence="10" id="KW-0472">Membrane</keyword>
<keyword evidence="4 13" id="KW-0378">Hydrolase</keyword>
<evidence type="ECO:0000256" key="11">
    <source>
        <dbReference type="SAM" id="SignalP"/>
    </source>
</evidence>
<evidence type="ECO:0000256" key="1">
    <source>
        <dbReference type="ARBA" id="ARBA00000966"/>
    </source>
</evidence>
<dbReference type="EMBL" id="KV748914">
    <property type="protein sequence ID" value="OCL12163.1"/>
    <property type="molecule type" value="Genomic_DNA"/>
</dbReference>
<evidence type="ECO:0000256" key="5">
    <source>
        <dbReference type="ARBA" id="ARBA00023001"/>
    </source>
</evidence>
<evidence type="ECO:0000256" key="7">
    <source>
        <dbReference type="ARBA" id="ARBA00023295"/>
    </source>
</evidence>
<evidence type="ECO:0000313" key="13">
    <source>
        <dbReference type="EMBL" id="OCL12163.1"/>
    </source>
</evidence>
<gene>
    <name evidence="13" type="ORF">AOQ84DRAFT_162924</name>
</gene>
<comment type="similarity">
    <text evidence="2">Belongs to the glycosyl hydrolase 45 (cellulase K) family.</text>
</comment>
<feature type="chain" id="PRO_5034066345" description="Cellulase" evidence="11">
    <location>
        <begin position="22"/>
        <end position="268"/>
    </location>
</feature>
<feature type="active site" description="Nucleophile" evidence="9">
    <location>
        <position position="36"/>
    </location>
</feature>
<dbReference type="PANTHER" id="PTHR39730">
    <property type="entry name" value="ENDOGLUCANASE 1"/>
    <property type="match status" value="1"/>
</dbReference>
<reference evidence="13 14" key="1">
    <citation type="journal article" date="2016" name="Nat. Commun.">
        <title>Ectomycorrhizal ecology is imprinted in the genome of the dominant symbiotic fungus Cenococcum geophilum.</title>
        <authorList>
            <consortium name="DOE Joint Genome Institute"/>
            <person name="Peter M."/>
            <person name="Kohler A."/>
            <person name="Ohm R.A."/>
            <person name="Kuo A."/>
            <person name="Krutzmann J."/>
            <person name="Morin E."/>
            <person name="Arend M."/>
            <person name="Barry K.W."/>
            <person name="Binder M."/>
            <person name="Choi C."/>
            <person name="Clum A."/>
            <person name="Copeland A."/>
            <person name="Grisel N."/>
            <person name="Haridas S."/>
            <person name="Kipfer T."/>
            <person name="LaButti K."/>
            <person name="Lindquist E."/>
            <person name="Lipzen A."/>
            <person name="Maire R."/>
            <person name="Meier B."/>
            <person name="Mihaltcheva S."/>
            <person name="Molinier V."/>
            <person name="Murat C."/>
            <person name="Poggeler S."/>
            <person name="Quandt C.A."/>
            <person name="Sperisen C."/>
            <person name="Tritt A."/>
            <person name="Tisserant E."/>
            <person name="Crous P.W."/>
            <person name="Henrissat B."/>
            <person name="Nehls U."/>
            <person name="Egli S."/>
            <person name="Spatafora J.W."/>
            <person name="Grigoriev I.V."/>
            <person name="Martin F.M."/>
        </authorList>
    </citation>
    <scope>NUCLEOTIDE SEQUENCE [LARGE SCALE GENOMIC DNA]</scope>
    <source>
        <strain evidence="13 14">CBS 207.34</strain>
    </source>
</reference>
<keyword evidence="11" id="KW-0732">Signal</keyword>
<keyword evidence="10" id="KW-1133">Transmembrane helix</keyword>
<comment type="catalytic activity">
    <reaction evidence="1 9">
        <text>Endohydrolysis of (1-&gt;4)-beta-D-glucosidic linkages in cellulose, lichenin and cereal beta-D-glucans.</text>
        <dbReference type="EC" id="3.2.1.4"/>
    </reaction>
</comment>
<dbReference type="Proteomes" id="UP000250140">
    <property type="component" value="Unassembled WGS sequence"/>
</dbReference>
<keyword evidence="6" id="KW-0119">Carbohydrate metabolism</keyword>
<proteinExistence type="inferred from homology"/>
<keyword evidence="7" id="KW-0326">Glycosidase</keyword>
<accession>A0A8E2F925</accession>
<keyword evidence="10" id="KW-0812">Transmembrane</keyword>
<evidence type="ECO:0000256" key="10">
    <source>
        <dbReference type="SAM" id="Phobius"/>
    </source>
</evidence>
<feature type="signal peptide" evidence="11">
    <location>
        <begin position="1"/>
        <end position="21"/>
    </location>
</feature>
<keyword evidence="8" id="KW-0624">Polysaccharide degradation</keyword>
<keyword evidence="5" id="KW-0136">Cellulose degradation</keyword>
<dbReference type="EC" id="3.2.1.4" evidence="3 9"/>
<name>A0A8E2F925_9PEZI</name>
<dbReference type="SUPFAM" id="SSF50685">
    <property type="entry name" value="Barwin-like endoglucanases"/>
    <property type="match status" value="1"/>
</dbReference>
<organism evidence="13 14">
    <name type="scientific">Glonium stellatum</name>
    <dbReference type="NCBI Taxonomy" id="574774"/>
    <lineage>
        <taxon>Eukaryota</taxon>
        <taxon>Fungi</taxon>
        <taxon>Dikarya</taxon>
        <taxon>Ascomycota</taxon>
        <taxon>Pezizomycotina</taxon>
        <taxon>Dothideomycetes</taxon>
        <taxon>Pleosporomycetidae</taxon>
        <taxon>Gloniales</taxon>
        <taxon>Gloniaceae</taxon>
        <taxon>Glonium</taxon>
    </lineage>
</organism>
<dbReference type="PROSITE" id="PS51257">
    <property type="entry name" value="PROKAR_LIPOPROTEIN"/>
    <property type="match status" value="1"/>
</dbReference>
<evidence type="ECO:0000256" key="2">
    <source>
        <dbReference type="ARBA" id="ARBA00007793"/>
    </source>
</evidence>
<dbReference type="Gene3D" id="2.40.40.10">
    <property type="entry name" value="RlpA-like domain"/>
    <property type="match status" value="1"/>
</dbReference>
<dbReference type="PANTHER" id="PTHR39730:SF1">
    <property type="entry name" value="ENDOGLUCANASE 1"/>
    <property type="match status" value="1"/>
</dbReference>
<dbReference type="OrthoDB" id="10035502at2759"/>
<feature type="transmembrane region" description="Helical" evidence="10">
    <location>
        <begin position="249"/>
        <end position="267"/>
    </location>
</feature>
<dbReference type="InterPro" id="IPR000334">
    <property type="entry name" value="Glyco_hydro_45"/>
</dbReference>
<dbReference type="InterPro" id="IPR052288">
    <property type="entry name" value="GH45_Enzymes"/>
</dbReference>
<evidence type="ECO:0000256" key="9">
    <source>
        <dbReference type="PROSITE-ProRule" id="PRU10069"/>
    </source>
</evidence>
<protein>
    <recommendedName>
        <fullName evidence="3 9">Cellulase</fullName>
        <ecNumber evidence="3 9">3.2.1.4</ecNumber>
    </recommendedName>
</protein>
<dbReference type="GO" id="GO:0030245">
    <property type="term" value="P:cellulose catabolic process"/>
    <property type="evidence" value="ECO:0007669"/>
    <property type="project" value="UniProtKB-KW"/>
</dbReference>
<evidence type="ECO:0000256" key="3">
    <source>
        <dbReference type="ARBA" id="ARBA00012601"/>
    </source>
</evidence>
<dbReference type="GO" id="GO:0008810">
    <property type="term" value="F:cellulase activity"/>
    <property type="evidence" value="ECO:0007669"/>
    <property type="project" value="UniProtKB-EC"/>
</dbReference>
<dbReference type="Pfam" id="PF02015">
    <property type="entry name" value="Glyco_hydro_45"/>
    <property type="match status" value="1"/>
</dbReference>
<feature type="domain" description="Glycosyl hydrolases family 45 active site" evidence="12">
    <location>
        <begin position="31"/>
        <end position="42"/>
    </location>
</feature>
<evidence type="ECO:0000256" key="8">
    <source>
        <dbReference type="ARBA" id="ARBA00023326"/>
    </source>
</evidence>
<evidence type="ECO:0000259" key="12">
    <source>
        <dbReference type="PROSITE" id="PS01140"/>
    </source>
</evidence>
<evidence type="ECO:0000313" key="14">
    <source>
        <dbReference type="Proteomes" id="UP000250140"/>
    </source>
</evidence>